<dbReference type="PANTHER" id="PTHR31375">
    <property type="match status" value="1"/>
</dbReference>
<comment type="caution">
    <text evidence="7">The sequence shown here is derived from an EMBL/GenBank/DDBJ whole genome shotgun (WGS) entry which is preliminary data.</text>
</comment>
<keyword evidence="8" id="KW-1185">Reference proteome</keyword>
<dbReference type="GO" id="GO:0004650">
    <property type="term" value="F:polygalacturonase activity"/>
    <property type="evidence" value="ECO:0007669"/>
    <property type="project" value="InterPro"/>
</dbReference>
<evidence type="ECO:0000313" key="8">
    <source>
        <dbReference type="Proteomes" id="UP000734854"/>
    </source>
</evidence>
<dbReference type="SMART" id="SM00710">
    <property type="entry name" value="PbH1"/>
    <property type="match status" value="4"/>
</dbReference>
<dbReference type="InterPro" id="IPR000743">
    <property type="entry name" value="Glyco_hydro_28"/>
</dbReference>
<evidence type="ECO:0000256" key="3">
    <source>
        <dbReference type="ARBA" id="ARBA00023316"/>
    </source>
</evidence>
<keyword evidence="3" id="KW-0961">Cell wall biogenesis/degradation</keyword>
<accession>A0A8J5HYR7</accession>
<reference evidence="7 8" key="1">
    <citation type="submission" date="2020-08" db="EMBL/GenBank/DDBJ databases">
        <title>Plant Genome Project.</title>
        <authorList>
            <person name="Zhang R.-G."/>
        </authorList>
    </citation>
    <scope>NUCLEOTIDE SEQUENCE [LARGE SCALE GENOMIC DNA]</scope>
    <source>
        <tissue evidence="7">Rhizome</tissue>
    </source>
</reference>
<keyword evidence="5" id="KW-0326">Glycosidase</keyword>
<evidence type="ECO:0000313" key="7">
    <source>
        <dbReference type="EMBL" id="KAG6539051.1"/>
    </source>
</evidence>
<dbReference type="EMBL" id="JACMSC010000001">
    <property type="protein sequence ID" value="KAG6539051.1"/>
    <property type="molecule type" value="Genomic_DNA"/>
</dbReference>
<organism evidence="7 8">
    <name type="scientific">Zingiber officinale</name>
    <name type="common">Ginger</name>
    <name type="synonym">Amomum zingiber</name>
    <dbReference type="NCBI Taxonomy" id="94328"/>
    <lineage>
        <taxon>Eukaryota</taxon>
        <taxon>Viridiplantae</taxon>
        <taxon>Streptophyta</taxon>
        <taxon>Embryophyta</taxon>
        <taxon>Tracheophyta</taxon>
        <taxon>Spermatophyta</taxon>
        <taxon>Magnoliopsida</taxon>
        <taxon>Liliopsida</taxon>
        <taxon>Zingiberales</taxon>
        <taxon>Zingiberaceae</taxon>
        <taxon>Zingiber</taxon>
    </lineage>
</organism>
<comment type="similarity">
    <text evidence="5">Belongs to the glycosyl hydrolase 28 family.</text>
</comment>
<keyword evidence="5" id="KW-0378">Hydrolase</keyword>
<keyword evidence="2" id="KW-0964">Secreted</keyword>
<evidence type="ECO:0000256" key="4">
    <source>
        <dbReference type="PROSITE-ProRule" id="PRU10052"/>
    </source>
</evidence>
<evidence type="ECO:0000256" key="6">
    <source>
        <dbReference type="SAM" id="SignalP"/>
    </source>
</evidence>
<dbReference type="OrthoDB" id="187139at2759"/>
<name>A0A8J5HYR7_ZINOF</name>
<dbReference type="GO" id="GO:0005576">
    <property type="term" value="C:extracellular region"/>
    <property type="evidence" value="ECO:0007669"/>
    <property type="project" value="UniProtKB-SubCell"/>
</dbReference>
<evidence type="ECO:0000256" key="5">
    <source>
        <dbReference type="RuleBase" id="RU361169"/>
    </source>
</evidence>
<feature type="active site" evidence="4">
    <location>
        <position position="282"/>
    </location>
</feature>
<dbReference type="PROSITE" id="PS00502">
    <property type="entry name" value="POLYGALACTURONASE"/>
    <property type="match status" value="1"/>
</dbReference>
<dbReference type="GO" id="GO:0071555">
    <property type="term" value="P:cell wall organization"/>
    <property type="evidence" value="ECO:0007669"/>
    <property type="project" value="UniProtKB-KW"/>
</dbReference>
<dbReference type="FunFam" id="2.160.20.10:FF:000012">
    <property type="entry name" value="Polygalacturonase At1g48100 family"/>
    <property type="match status" value="1"/>
</dbReference>
<dbReference type="Proteomes" id="UP000734854">
    <property type="component" value="Unassembled WGS sequence"/>
</dbReference>
<evidence type="ECO:0008006" key="9">
    <source>
        <dbReference type="Google" id="ProtNLM"/>
    </source>
</evidence>
<dbReference type="Pfam" id="PF00295">
    <property type="entry name" value="Glyco_hydro_28"/>
    <property type="match status" value="1"/>
</dbReference>
<sequence length="456" mass="49171">MELSKKLILLLSIVYIFFCTRVDSRAHYHKKKPPANPSIALPPAPAPAPLTKLGVHSVMSFGAVGDGVSDDTEAFKSAWDSACEEEEPAVIVAPRGYSFKIRSIIFAGPCRNGLVLQVDGTIMAPDGPGEWPQHYSLRQWLVFYRANGLALQGGGLIDGKGHKWWNLPCKPHRGKNHTTMPGPCDSPVAFRFFMSSNIKVHGIRVRNSPQFHFRFDNCRNVTVDSVSIRSPALSPNTDGIHVENSVDVNLRNSVISSGDDCVSIGAGSSNIHIRNITCGPSHGISIGSLGKQSSRACVRNITVKDCVIKHSDNGLRIKTWQGGSGSVSSVSFVNVLMEAVRNPIIINQYYCLVGVGGGACRNQTSAVFVSDVAYEGIKGSYDSRSPAVHFGCSDAVPCTNITLAEVELLPAQGEIIADPFCWNVYGVSRTLTIPPVACLLRGVPRSTMDIESSGCY</sequence>
<gene>
    <name evidence="7" type="ORF">ZIOFF_004204</name>
</gene>
<proteinExistence type="inferred from homology"/>
<dbReference type="InterPro" id="IPR006626">
    <property type="entry name" value="PbH1"/>
</dbReference>
<keyword evidence="6" id="KW-0732">Signal</keyword>
<dbReference type="AlphaFoldDB" id="A0A8J5HYR7"/>
<feature type="signal peptide" evidence="6">
    <location>
        <begin position="1"/>
        <end position="24"/>
    </location>
</feature>
<evidence type="ECO:0000256" key="1">
    <source>
        <dbReference type="ARBA" id="ARBA00004613"/>
    </source>
</evidence>
<evidence type="ECO:0000256" key="2">
    <source>
        <dbReference type="ARBA" id="ARBA00022525"/>
    </source>
</evidence>
<comment type="subcellular location">
    <subcellularLocation>
        <location evidence="1">Secreted</location>
    </subcellularLocation>
</comment>
<protein>
    <recommendedName>
        <fullName evidence="9">Polygalacturonase</fullName>
    </recommendedName>
</protein>
<feature type="chain" id="PRO_5035183139" description="Polygalacturonase" evidence="6">
    <location>
        <begin position="25"/>
        <end position="456"/>
    </location>
</feature>
<dbReference type="GO" id="GO:0005975">
    <property type="term" value="P:carbohydrate metabolic process"/>
    <property type="evidence" value="ECO:0007669"/>
    <property type="project" value="InterPro"/>
</dbReference>